<comment type="caution">
    <text evidence="1">The sequence shown here is derived from an EMBL/GenBank/DDBJ whole genome shotgun (WGS) entry which is preliminary data.</text>
</comment>
<dbReference type="RefSeq" id="WP_046477469.1">
    <property type="nucleotide sequence ID" value="NZ_FNJC01000001.1"/>
</dbReference>
<evidence type="ECO:0000313" key="2">
    <source>
        <dbReference type="Proteomes" id="UP000198795"/>
    </source>
</evidence>
<evidence type="ECO:0008006" key="3">
    <source>
        <dbReference type="Google" id="ProtNLM"/>
    </source>
</evidence>
<keyword evidence="2" id="KW-1185">Reference proteome</keyword>
<gene>
    <name evidence="1" type="ORF">SAMN04488061_0781</name>
</gene>
<dbReference type="Gene3D" id="1.10.150.20">
    <property type="entry name" value="5' to 3' exonuclease, C-terminal subdomain"/>
    <property type="match status" value="1"/>
</dbReference>
<reference evidence="1 2" key="1">
    <citation type="submission" date="2016-10" db="EMBL/GenBank/DDBJ databases">
        <authorList>
            <person name="Varghese N."/>
            <person name="Submissions S."/>
        </authorList>
    </citation>
    <scope>NUCLEOTIDE SEQUENCE [LARGE SCALE GENOMIC DNA]</scope>
    <source>
        <strain evidence="1 2">CGMCC 1.6497</strain>
    </source>
</reference>
<protein>
    <recommendedName>
        <fullName evidence="3">RNA polymerase alpha subunit C-terminal domain-containing protein</fullName>
    </recommendedName>
</protein>
<accession>A0A1H0I9F5</accession>
<dbReference type="Proteomes" id="UP000198795">
    <property type="component" value="Unassembled WGS sequence"/>
</dbReference>
<name>A0A1H0I9F5_9HYPH</name>
<dbReference type="EMBL" id="FNJC01000001">
    <property type="protein sequence ID" value="SDO28003.1"/>
    <property type="molecule type" value="Genomic_DNA"/>
</dbReference>
<proteinExistence type="predicted"/>
<evidence type="ECO:0000313" key="1">
    <source>
        <dbReference type="EMBL" id="SDO28003.1"/>
    </source>
</evidence>
<dbReference type="SUPFAM" id="SSF47789">
    <property type="entry name" value="C-terminal domain of RNA polymerase alpha subunit"/>
    <property type="match status" value="1"/>
</dbReference>
<organism evidence="1 2">
    <name type="scientific">Filomicrobium insigne</name>
    <dbReference type="NCBI Taxonomy" id="418854"/>
    <lineage>
        <taxon>Bacteria</taxon>
        <taxon>Pseudomonadati</taxon>
        <taxon>Pseudomonadota</taxon>
        <taxon>Alphaproteobacteria</taxon>
        <taxon>Hyphomicrobiales</taxon>
        <taxon>Hyphomicrobiaceae</taxon>
        <taxon>Filomicrobium</taxon>
    </lineage>
</organism>
<sequence length="78" mass="8861">MEPCDKEKSAHFDYSRLSRSFLALSKPAQRALINNGIFKPHDLARWSRADIAKLHGIGPTALPKLDEILRAEDLKFDE</sequence>